<dbReference type="GO" id="GO:0004114">
    <property type="term" value="F:3',5'-cyclic-nucleotide phosphodiesterase activity"/>
    <property type="evidence" value="ECO:0007669"/>
    <property type="project" value="InterPro"/>
</dbReference>
<dbReference type="PROSITE" id="PS00126">
    <property type="entry name" value="PDEASE_I_1"/>
    <property type="match status" value="1"/>
</dbReference>
<dbReference type="InterPro" id="IPR036971">
    <property type="entry name" value="PDEase_catalytic_dom_sf"/>
</dbReference>
<dbReference type="STRING" id="181874.A0A409VIA5"/>
<dbReference type="InterPro" id="IPR002073">
    <property type="entry name" value="PDEase_catalytic_dom"/>
</dbReference>
<evidence type="ECO:0000256" key="3">
    <source>
        <dbReference type="RuleBase" id="RU363067"/>
    </source>
</evidence>
<comment type="similarity">
    <text evidence="3">Belongs to the cyclic nucleotide phosphodiesterase family.</text>
</comment>
<gene>
    <name evidence="6" type="ORF">CVT24_011953</name>
</gene>
<feature type="compositionally biased region" description="Low complexity" evidence="4">
    <location>
        <begin position="624"/>
        <end position="634"/>
    </location>
</feature>
<keyword evidence="1 3" id="KW-0479">Metal-binding</keyword>
<dbReference type="GO" id="GO:0007165">
    <property type="term" value="P:signal transduction"/>
    <property type="evidence" value="ECO:0007669"/>
    <property type="project" value="InterPro"/>
</dbReference>
<feature type="compositionally biased region" description="Polar residues" evidence="4">
    <location>
        <begin position="571"/>
        <end position="594"/>
    </location>
</feature>
<sequence>MCRVVLDQGSPLPHPSFPRDWRRRSADVGGLHLATTSTGHGHNWLGGNDESFQTKFAEMLSDMYTETLNSVNDNSLDSLPADLPIAVRDRLIRSLDRWNFEPHNLPDEEVLECTLILFEALFRIEGMKEAIPLTMKQITAFIHHLRRIYRYENTYHNFEHALDVLQATQSYLKSAGMVPAPTILFEQNGVWKSNRKFNSSSLVTSLGLRELFILYVAAIGHDVGHPGFTNMFMKNAATPLSVIFDHRSALEQMHCQLLLKVMRHHGFGVILDHPTHGQHCKKILLQSVLATDMSVHDDFVKRFQLLLNGETSTLPQRQIIICQAILKNADISNPTRPFLVSQHWAKALMQEWTAQALLEEEYALKPSVMSSDDPIQEAGSQIFFITRFVKPLSESTVRAIPEMSMYLHHCKMNLATWTARKADLLKKQAAEKAALEAQILRSRTLSSVSASSSIPPTPALSSQAPTSSTLSISPLSPPLASPRQTDHYNTAFPLTLPTYPPVRAYLEDTLVNPTCASYASSSVAPSRSSDHDSSQPESPSESESVISSVFSPVSDSSSSHRGSQASYGSSGSVQRICNGSTISRKQSNGQMSNGSKTTHLKTSSSKGNLKNPFSLRPPTPPMPSSRSSSRLDSNPPLPDSLVIQQRGRSPSASSTRPPTPPTPHAAIRAASKLGSLRKNPHHKRRDDGSRNSWCATTTLNKLNLSSLFANRPPSPSPSSVGSLVGAVMKGAEEEKSTKVEVKESPAVAVDAPPPPASGFMMSRPIKLQVLP</sequence>
<keyword evidence="2 3" id="KW-0378">Hydrolase</keyword>
<dbReference type="PROSITE" id="PS51845">
    <property type="entry name" value="PDEASE_I_2"/>
    <property type="match status" value="1"/>
</dbReference>
<dbReference type="EC" id="3.1.4.-" evidence="3"/>
<feature type="domain" description="PDEase" evidence="5">
    <location>
        <begin position="72"/>
        <end position="424"/>
    </location>
</feature>
<dbReference type="InParanoid" id="A0A409VIA5"/>
<feature type="region of interest" description="Disordered" evidence="4">
    <location>
        <begin position="734"/>
        <end position="771"/>
    </location>
</feature>
<dbReference type="GO" id="GO:0046872">
    <property type="term" value="F:metal ion binding"/>
    <property type="evidence" value="ECO:0007669"/>
    <property type="project" value="UniProtKB-KW"/>
</dbReference>
<dbReference type="SUPFAM" id="SSF109604">
    <property type="entry name" value="HD-domain/PDEase-like"/>
    <property type="match status" value="1"/>
</dbReference>
<dbReference type="Pfam" id="PF00233">
    <property type="entry name" value="PDEase_I"/>
    <property type="match status" value="1"/>
</dbReference>
<dbReference type="SMART" id="SM00471">
    <property type="entry name" value="HDc"/>
    <property type="match status" value="1"/>
</dbReference>
<dbReference type="InterPro" id="IPR023174">
    <property type="entry name" value="PDEase_CS"/>
</dbReference>
<dbReference type="CDD" id="cd00077">
    <property type="entry name" value="HDc"/>
    <property type="match status" value="1"/>
</dbReference>
<dbReference type="OrthoDB" id="546632at2759"/>
<dbReference type="PANTHER" id="PTHR11347">
    <property type="entry name" value="CYCLIC NUCLEOTIDE PHOSPHODIESTERASE"/>
    <property type="match status" value="1"/>
</dbReference>
<feature type="region of interest" description="Disordered" evidence="4">
    <location>
        <begin position="519"/>
        <end position="693"/>
    </location>
</feature>
<organism evidence="6 7">
    <name type="scientific">Panaeolus cyanescens</name>
    <dbReference type="NCBI Taxonomy" id="181874"/>
    <lineage>
        <taxon>Eukaryota</taxon>
        <taxon>Fungi</taxon>
        <taxon>Dikarya</taxon>
        <taxon>Basidiomycota</taxon>
        <taxon>Agaricomycotina</taxon>
        <taxon>Agaricomycetes</taxon>
        <taxon>Agaricomycetidae</taxon>
        <taxon>Agaricales</taxon>
        <taxon>Agaricineae</taxon>
        <taxon>Galeropsidaceae</taxon>
        <taxon>Panaeolus</taxon>
    </lineage>
</organism>
<feature type="compositionally biased region" description="Basic and acidic residues" evidence="4">
    <location>
        <begin position="734"/>
        <end position="743"/>
    </location>
</feature>
<dbReference type="AlphaFoldDB" id="A0A409VIA5"/>
<evidence type="ECO:0000313" key="6">
    <source>
        <dbReference type="EMBL" id="PPQ66009.1"/>
    </source>
</evidence>
<proteinExistence type="inferred from homology"/>
<evidence type="ECO:0000256" key="2">
    <source>
        <dbReference type="ARBA" id="ARBA00022801"/>
    </source>
</evidence>
<evidence type="ECO:0000259" key="5">
    <source>
        <dbReference type="PROSITE" id="PS51845"/>
    </source>
</evidence>
<comment type="cofactor">
    <cofactor evidence="3">
        <name>a divalent metal cation</name>
        <dbReference type="ChEBI" id="CHEBI:60240"/>
    </cofactor>
    <text evidence="3">Binds 2 divalent metal cations per subunit. Site 1 may preferentially bind zinc ions, while site 2 has a preference for magnesium and/or manganese ions.</text>
</comment>
<feature type="compositionally biased region" description="Low complexity" evidence="4">
    <location>
        <begin position="595"/>
        <end position="606"/>
    </location>
</feature>
<evidence type="ECO:0000256" key="4">
    <source>
        <dbReference type="SAM" id="MobiDB-lite"/>
    </source>
</evidence>
<dbReference type="Gene3D" id="1.10.1300.10">
    <property type="entry name" value="3'5'-cyclic nucleotide phosphodiesterase, catalytic domain"/>
    <property type="match status" value="1"/>
</dbReference>
<evidence type="ECO:0000313" key="7">
    <source>
        <dbReference type="Proteomes" id="UP000284842"/>
    </source>
</evidence>
<feature type="compositionally biased region" description="Low complexity" evidence="4">
    <location>
        <begin position="535"/>
        <end position="570"/>
    </location>
</feature>
<reference evidence="6 7" key="1">
    <citation type="journal article" date="2018" name="Evol. Lett.">
        <title>Horizontal gene cluster transfer increased hallucinogenic mushroom diversity.</title>
        <authorList>
            <person name="Reynolds H.T."/>
            <person name="Vijayakumar V."/>
            <person name="Gluck-Thaler E."/>
            <person name="Korotkin H.B."/>
            <person name="Matheny P.B."/>
            <person name="Slot J.C."/>
        </authorList>
    </citation>
    <scope>NUCLEOTIDE SEQUENCE [LARGE SCALE GENOMIC DNA]</scope>
    <source>
        <strain evidence="6 7">2629</strain>
    </source>
</reference>
<evidence type="ECO:0000256" key="1">
    <source>
        <dbReference type="ARBA" id="ARBA00022723"/>
    </source>
</evidence>
<dbReference type="InterPro" id="IPR003607">
    <property type="entry name" value="HD/PDEase_dom"/>
</dbReference>
<feature type="compositionally biased region" description="Low complexity" evidence="4">
    <location>
        <begin position="449"/>
        <end position="474"/>
    </location>
</feature>
<name>A0A409VIA5_9AGAR</name>
<feature type="region of interest" description="Disordered" evidence="4">
    <location>
        <begin position="449"/>
        <end position="486"/>
    </location>
</feature>
<accession>A0A409VIA5</accession>
<comment type="caution">
    <text evidence="6">The sequence shown here is derived from an EMBL/GenBank/DDBJ whole genome shotgun (WGS) entry which is preliminary data.</text>
</comment>
<dbReference type="Proteomes" id="UP000284842">
    <property type="component" value="Unassembled WGS sequence"/>
</dbReference>
<protein>
    <recommendedName>
        <fullName evidence="3">Phosphodiesterase</fullName>
        <ecNumber evidence="3">3.1.4.-</ecNumber>
    </recommendedName>
</protein>
<dbReference type="EMBL" id="NHTK01006053">
    <property type="protein sequence ID" value="PPQ66009.1"/>
    <property type="molecule type" value="Genomic_DNA"/>
</dbReference>
<keyword evidence="7" id="KW-1185">Reference proteome</keyword>